<protein>
    <submittedName>
        <fullName evidence="2">Uncharacterized protein</fullName>
    </submittedName>
</protein>
<keyword evidence="3" id="KW-1185">Reference proteome</keyword>
<accession>A0A1V6PF59</accession>
<sequence>MSTNETMPSPQKFRRLVLTAAVTSITIAGSLYGAGLKTNEEIAENTRKRQEATFDEQMAALQDMRTNLTARRGMIERQIRDLETKIEEKKQRSAEGVMKDRPEGGQ</sequence>
<dbReference type="OrthoDB" id="5428081at2759"/>
<proteinExistence type="predicted"/>
<feature type="region of interest" description="Disordered" evidence="1">
    <location>
        <begin position="83"/>
        <end position="106"/>
    </location>
</feature>
<gene>
    <name evidence="2" type="ORF">PENDEC_c006G04090</name>
</gene>
<name>A0A1V6PF59_PENDC</name>
<evidence type="ECO:0000313" key="3">
    <source>
        <dbReference type="Proteomes" id="UP000191522"/>
    </source>
</evidence>
<evidence type="ECO:0000256" key="1">
    <source>
        <dbReference type="SAM" id="MobiDB-lite"/>
    </source>
</evidence>
<organism evidence="2 3">
    <name type="scientific">Penicillium decumbens</name>
    <dbReference type="NCBI Taxonomy" id="69771"/>
    <lineage>
        <taxon>Eukaryota</taxon>
        <taxon>Fungi</taxon>
        <taxon>Dikarya</taxon>
        <taxon>Ascomycota</taxon>
        <taxon>Pezizomycotina</taxon>
        <taxon>Eurotiomycetes</taxon>
        <taxon>Eurotiomycetidae</taxon>
        <taxon>Eurotiales</taxon>
        <taxon>Aspergillaceae</taxon>
        <taxon>Penicillium</taxon>
    </lineage>
</organism>
<dbReference type="OMA" id="WIMTGAV"/>
<evidence type="ECO:0000313" key="2">
    <source>
        <dbReference type="EMBL" id="OQD75671.1"/>
    </source>
</evidence>
<dbReference type="Proteomes" id="UP000191522">
    <property type="component" value="Unassembled WGS sequence"/>
</dbReference>
<comment type="caution">
    <text evidence="2">The sequence shown here is derived from an EMBL/GenBank/DDBJ whole genome shotgun (WGS) entry which is preliminary data.</text>
</comment>
<dbReference type="EMBL" id="MDYL01000006">
    <property type="protein sequence ID" value="OQD75671.1"/>
    <property type="molecule type" value="Genomic_DNA"/>
</dbReference>
<dbReference type="AlphaFoldDB" id="A0A1V6PF59"/>
<reference evidence="3" key="1">
    <citation type="journal article" date="2017" name="Nat. Microbiol.">
        <title>Global analysis of biosynthetic gene clusters reveals vast potential of secondary metabolite production in Penicillium species.</title>
        <authorList>
            <person name="Nielsen J.C."/>
            <person name="Grijseels S."/>
            <person name="Prigent S."/>
            <person name="Ji B."/>
            <person name="Dainat J."/>
            <person name="Nielsen K.F."/>
            <person name="Frisvad J.C."/>
            <person name="Workman M."/>
            <person name="Nielsen J."/>
        </authorList>
    </citation>
    <scope>NUCLEOTIDE SEQUENCE [LARGE SCALE GENOMIC DNA]</scope>
    <source>
        <strain evidence="3">IBT 11843</strain>
    </source>
</reference>